<dbReference type="RefSeq" id="WP_126044638.1">
    <property type="nucleotide sequence ID" value="NZ_RXFM01000029.1"/>
</dbReference>
<dbReference type="InterPro" id="IPR001209">
    <property type="entry name" value="Ribosomal_uS14"/>
</dbReference>
<dbReference type="GO" id="GO:0006412">
    <property type="term" value="P:translation"/>
    <property type="evidence" value="ECO:0007669"/>
    <property type="project" value="UniProtKB-UniRule"/>
</dbReference>
<keyword evidence="7" id="KW-0699">rRNA-binding</keyword>
<protein>
    <recommendedName>
        <fullName evidence="5 7">Small ribosomal subunit protein uS14</fullName>
    </recommendedName>
</protein>
<evidence type="ECO:0000256" key="1">
    <source>
        <dbReference type="ARBA" id="ARBA00003686"/>
    </source>
</evidence>
<keyword evidence="3 7" id="KW-0689">Ribosomal protein</keyword>
<comment type="similarity">
    <text evidence="2 7">Belongs to the universal ribosomal protein uS14 family.</text>
</comment>
<keyword evidence="4 7" id="KW-0687">Ribonucleoprotein</keyword>
<proteinExistence type="inferred from homology"/>
<dbReference type="HAMAP" id="MF_00537">
    <property type="entry name" value="Ribosomal_uS14_1"/>
    <property type="match status" value="1"/>
</dbReference>
<gene>
    <name evidence="7" type="primary">rpsN</name>
    <name evidence="9" type="ORF">EIC27_02840</name>
</gene>
<dbReference type="AlphaFoldDB" id="A0A3R9ZIM7"/>
<evidence type="ECO:0000256" key="8">
    <source>
        <dbReference type="SAM" id="Coils"/>
    </source>
</evidence>
<dbReference type="GO" id="GO:0019843">
    <property type="term" value="F:rRNA binding"/>
    <property type="evidence" value="ECO:0007669"/>
    <property type="project" value="UniProtKB-UniRule"/>
</dbReference>
<dbReference type="PROSITE" id="PS00527">
    <property type="entry name" value="RIBOSOMAL_S14"/>
    <property type="match status" value="1"/>
</dbReference>
<evidence type="ECO:0000256" key="5">
    <source>
        <dbReference type="ARBA" id="ARBA00035167"/>
    </source>
</evidence>
<dbReference type="NCBIfam" id="NF006477">
    <property type="entry name" value="PRK08881.1"/>
    <property type="match status" value="1"/>
</dbReference>
<evidence type="ECO:0000256" key="7">
    <source>
        <dbReference type="HAMAP-Rule" id="MF_00537"/>
    </source>
</evidence>
<dbReference type="InterPro" id="IPR018271">
    <property type="entry name" value="Ribosomal_uS14_CS"/>
</dbReference>
<comment type="function">
    <text evidence="1 7">Binds 16S rRNA, required for the assembly of 30S particles and may also be responsible for determining the conformation of the 16S rRNA at the A site.</text>
</comment>
<dbReference type="GO" id="GO:0015935">
    <property type="term" value="C:small ribosomal subunit"/>
    <property type="evidence" value="ECO:0007669"/>
    <property type="project" value="TreeGrafter"/>
</dbReference>
<sequence length="102" mass="12068">MAKVSIVQRNLKRQNLFKKNEKKREELKSIRNDKTKTLEERFEAQISLSNLPRNSSKTRIRNRCLLSGRGRGVYNKFKLSRIWFRKLASECKLPGVKKSSWS</sequence>
<keyword evidence="7" id="KW-0694">RNA-binding</keyword>
<dbReference type="Proteomes" id="UP000279470">
    <property type="component" value="Unassembled WGS sequence"/>
</dbReference>
<evidence type="ECO:0000256" key="2">
    <source>
        <dbReference type="ARBA" id="ARBA00009083"/>
    </source>
</evidence>
<comment type="caution">
    <text evidence="9">The sequence shown here is derived from an EMBL/GenBank/DDBJ whole genome shotgun (WGS) entry which is preliminary data.</text>
</comment>
<keyword evidence="10" id="KW-1185">Reference proteome</keyword>
<evidence type="ECO:0000256" key="3">
    <source>
        <dbReference type="ARBA" id="ARBA00022980"/>
    </source>
</evidence>
<dbReference type="PANTHER" id="PTHR19836:SF19">
    <property type="entry name" value="SMALL RIBOSOMAL SUBUNIT PROTEIN US14M"/>
    <property type="match status" value="1"/>
</dbReference>
<dbReference type="GO" id="GO:0003735">
    <property type="term" value="F:structural constituent of ribosome"/>
    <property type="evidence" value="ECO:0007669"/>
    <property type="project" value="InterPro"/>
</dbReference>
<evidence type="ECO:0000313" key="9">
    <source>
        <dbReference type="EMBL" id="RST68182.1"/>
    </source>
</evidence>
<feature type="coiled-coil region" evidence="8">
    <location>
        <begin position="13"/>
        <end position="40"/>
    </location>
</feature>
<dbReference type="OrthoDB" id="9810484at2"/>
<keyword evidence="8" id="KW-0175">Coiled coil</keyword>
<organism evidence="9 10">
    <name type="scientific">Candidatus Aquarickettsia rohweri</name>
    <dbReference type="NCBI Taxonomy" id="2602574"/>
    <lineage>
        <taxon>Bacteria</taxon>
        <taxon>Pseudomonadati</taxon>
        <taxon>Pseudomonadota</taxon>
        <taxon>Alphaproteobacteria</taxon>
        <taxon>Rickettsiales</taxon>
        <taxon>Candidatus Midichloriaceae</taxon>
        <taxon>Candidatus Aquarickettsia</taxon>
    </lineage>
</organism>
<dbReference type="InterPro" id="IPR023036">
    <property type="entry name" value="Ribosomal_uS14_bac/plastid"/>
</dbReference>
<evidence type="ECO:0000256" key="4">
    <source>
        <dbReference type="ARBA" id="ARBA00023274"/>
    </source>
</evidence>
<name>A0A3R9ZIM7_9RICK</name>
<accession>A0A3R9ZIM7</accession>
<dbReference type="Gene3D" id="1.10.287.1480">
    <property type="match status" value="1"/>
</dbReference>
<dbReference type="FunFam" id="1.10.287.1480:FF:000001">
    <property type="entry name" value="30S ribosomal protein S14"/>
    <property type="match status" value="1"/>
</dbReference>
<reference evidence="10" key="1">
    <citation type="submission" date="2018-11" db="EMBL/GenBank/DDBJ databases">
        <title>Phylogenetic, genomic, and biogeographic characterization of a novel and ubiquitous marine invertebrate-associated Rickettsiales parasite, Candidatus Marinoinvertebrata rohwerii, gen. nov., sp. nov.</title>
        <authorList>
            <person name="Klinges J.G."/>
            <person name="Rosales S.M."/>
            <person name="Mcminds R."/>
            <person name="Shaver E.C."/>
            <person name="Shantz A."/>
            <person name="Peters E.C."/>
            <person name="Burkepile D.E."/>
            <person name="Silliman B.R."/>
            <person name="Vega Thurber R.L."/>
        </authorList>
    </citation>
    <scope>NUCLEOTIDE SEQUENCE [LARGE SCALE GENOMIC DNA]</scope>
    <source>
        <strain evidence="10">a_cerv_44</strain>
    </source>
</reference>
<evidence type="ECO:0000313" key="10">
    <source>
        <dbReference type="Proteomes" id="UP000279470"/>
    </source>
</evidence>
<evidence type="ECO:0000256" key="6">
    <source>
        <dbReference type="ARBA" id="ARBA00047110"/>
    </source>
</evidence>
<dbReference type="EMBL" id="RXFM01000029">
    <property type="protein sequence ID" value="RST68182.1"/>
    <property type="molecule type" value="Genomic_DNA"/>
</dbReference>
<dbReference type="Pfam" id="PF00253">
    <property type="entry name" value="Ribosomal_S14"/>
    <property type="match status" value="1"/>
</dbReference>
<comment type="subunit">
    <text evidence="6 7">Part of the 30S ribosomal subunit. Contacts proteins S3 and S10.</text>
</comment>
<dbReference type="GO" id="GO:0005737">
    <property type="term" value="C:cytoplasm"/>
    <property type="evidence" value="ECO:0007669"/>
    <property type="project" value="UniProtKB-ARBA"/>
</dbReference>
<dbReference type="SUPFAM" id="SSF57716">
    <property type="entry name" value="Glucocorticoid receptor-like (DNA-binding domain)"/>
    <property type="match status" value="1"/>
</dbReference>
<dbReference type="PANTHER" id="PTHR19836">
    <property type="entry name" value="30S RIBOSOMAL PROTEIN S14"/>
    <property type="match status" value="1"/>
</dbReference>